<organism evidence="2 3">
    <name type="scientific">Roseospira navarrensis</name>
    <dbReference type="NCBI Taxonomy" id="140058"/>
    <lineage>
        <taxon>Bacteria</taxon>
        <taxon>Pseudomonadati</taxon>
        <taxon>Pseudomonadota</taxon>
        <taxon>Alphaproteobacteria</taxon>
        <taxon>Rhodospirillales</taxon>
        <taxon>Rhodospirillaceae</taxon>
        <taxon>Roseospira</taxon>
    </lineage>
</organism>
<dbReference type="InterPro" id="IPR042245">
    <property type="entry name" value="Tgt2/MlaC_sf"/>
</dbReference>
<evidence type="ECO:0000313" key="2">
    <source>
        <dbReference type="EMBL" id="MQX37735.1"/>
    </source>
</evidence>
<comment type="caution">
    <text evidence="2">The sequence shown here is derived from an EMBL/GenBank/DDBJ whole genome shotgun (WGS) entry which is preliminary data.</text>
</comment>
<proteinExistence type="predicted"/>
<feature type="region of interest" description="Disordered" evidence="1">
    <location>
        <begin position="1"/>
        <end position="23"/>
    </location>
</feature>
<dbReference type="AlphaFoldDB" id="A0A7X2D5Y5"/>
<dbReference type="OrthoDB" id="8099120at2"/>
<dbReference type="EMBL" id="WIVE01000053">
    <property type="protein sequence ID" value="MQX37735.1"/>
    <property type="molecule type" value="Genomic_DNA"/>
</dbReference>
<dbReference type="PANTHER" id="PTHR36573">
    <property type="entry name" value="INTERMEMBRANE PHOSPHOLIPID TRANSPORT SYSTEM BINDING PROTEIN MLAC"/>
    <property type="match status" value="1"/>
</dbReference>
<sequence>MAIRPARGAHDSRSCSHPCPARGARLHRPTAKDTFAMTPFAFLFRLAAGVRTLLLVVVIATTGVAGAHANDFPTEPDAFIKAVAERAIEEILEPDTSTEERISKFETLLSDAFDLEAVGRFVVGRAWRSASPEEQERFLDLFRSFNVFNWGSRFDEYGGQALEVTNVLPDGDKGYFIETRIGNPDGNPFIVTWRTRTRDDGLRIVDISVEGIWMSQTWRSEYSSVLKEQGGLGGLNDVLEERVEDLRAKSGL</sequence>
<dbReference type="Pfam" id="PF05494">
    <property type="entry name" value="MlaC"/>
    <property type="match status" value="1"/>
</dbReference>
<keyword evidence="3" id="KW-1185">Reference proteome</keyword>
<dbReference type="Proteomes" id="UP000434582">
    <property type="component" value="Unassembled WGS sequence"/>
</dbReference>
<protein>
    <submittedName>
        <fullName evidence="2">ABC transporter substrate-binding protein</fullName>
    </submittedName>
</protein>
<accession>A0A7X2D5Y5</accession>
<dbReference type="PANTHER" id="PTHR36573:SF1">
    <property type="entry name" value="INTERMEMBRANE PHOSPHOLIPID TRANSPORT SYSTEM BINDING PROTEIN MLAC"/>
    <property type="match status" value="1"/>
</dbReference>
<dbReference type="InterPro" id="IPR008869">
    <property type="entry name" value="MlaC/ttg2D"/>
</dbReference>
<dbReference type="Gene3D" id="3.10.450.710">
    <property type="entry name" value="Tgt2/MlaC"/>
    <property type="match status" value="1"/>
</dbReference>
<gene>
    <name evidence="2" type="ORF">GHC57_14525</name>
</gene>
<name>A0A7X2D5Y5_9PROT</name>
<evidence type="ECO:0000256" key="1">
    <source>
        <dbReference type="SAM" id="MobiDB-lite"/>
    </source>
</evidence>
<evidence type="ECO:0000313" key="3">
    <source>
        <dbReference type="Proteomes" id="UP000434582"/>
    </source>
</evidence>
<reference evidence="2 3" key="1">
    <citation type="submission" date="2019-10" db="EMBL/GenBank/DDBJ databases">
        <title>Draft whole-genome sequence of the purple nonsulfur photosynthetic bacterium Roseospira navarrensis DSM 15114.</title>
        <authorList>
            <person name="Kyndt J.A."/>
            <person name="Meyer T.E."/>
        </authorList>
    </citation>
    <scope>NUCLEOTIDE SEQUENCE [LARGE SCALE GENOMIC DNA]</scope>
    <source>
        <strain evidence="2 3">DSM 15114</strain>
    </source>
</reference>